<protein>
    <submittedName>
        <fullName evidence="8">Multicopper oxidase with three cupredoxin domains (Includes cell division protein FtsP and spore coat protein CotA)</fullName>
    </submittedName>
</protein>
<keyword evidence="8" id="KW-0131">Cell cycle</keyword>
<sequence>MSTALASIPEQTAASSAAATSTTIVINKGGTRQGFSPAASTMSQDGWLTIVNLDDFNHTVTSVAVDAAGRPLFDVLVRTGATVTVKIAAGLAAGQYPFFCRFHPNMRGTLTVTGAEPGEEPAAPSFDQPLVIPKVITAANPRVIAQKRAVRVLPTGRQTPMWTYGGSWPGPTIRRPTGERTRVTIVNRLPRRAGPTSVHLHGDHHASKDDGQPTKFPVRPGQARTYDFPLRYDSKPEPSSFFFYHDHRMDRTSLNNWRGLQGMFIVDDPSEGDLRLPTGRRDVPLLIADRSFRYDNSLVEPQEPTRVQSHGTGHEQMAFTGPNAPPNDATVGTHVLANGRYAPYLNVKAVRYRIRLLNGSNFTSYNFALSNGRPFVQIGTGNGLLRQPVVRQDILLGPSQRADVIVDFHGLTGQDVILKSVPRTDVAPDEGTGTRVASIMQFRVGEKAKDSSRLPQVLPSPKRVKAPKVVSKTWRFDLGGSVEEGTFWGINDQTFDPARVDHEVQLGDTEAWRLRNDSDLTHYVHIHAEQWRTVSRNGGRPLPWERGLEDVWKLDPGEDVVVAARFEDYTGPFMVHCHMLDHEDHGMMATFEVSTRR</sequence>
<dbReference type="Pfam" id="PF13473">
    <property type="entry name" value="Cupredoxin_1"/>
    <property type="match status" value="1"/>
</dbReference>
<feature type="domain" description="EfeO-type cupredoxin-like" evidence="7">
    <location>
        <begin position="13"/>
        <end position="112"/>
    </location>
</feature>
<dbReference type="PANTHER" id="PTHR48267">
    <property type="entry name" value="CUPREDOXIN SUPERFAMILY PROTEIN"/>
    <property type="match status" value="1"/>
</dbReference>
<dbReference type="RefSeq" id="WP_139227767.1">
    <property type="nucleotide sequence ID" value="NZ_FOKC01000009.1"/>
</dbReference>
<gene>
    <name evidence="8" type="ORF">SAMN05192575_109123</name>
</gene>
<evidence type="ECO:0000259" key="5">
    <source>
        <dbReference type="Pfam" id="PF07731"/>
    </source>
</evidence>
<dbReference type="Pfam" id="PF07732">
    <property type="entry name" value="Cu-oxidase_3"/>
    <property type="match status" value="1"/>
</dbReference>
<feature type="domain" description="Plastocyanin-like" evidence="5">
    <location>
        <begin position="481"/>
        <end position="595"/>
    </location>
</feature>
<organism evidence="8 9">
    <name type="scientific">Nocardioides alpinus</name>
    <dbReference type="NCBI Taxonomy" id="748909"/>
    <lineage>
        <taxon>Bacteria</taxon>
        <taxon>Bacillati</taxon>
        <taxon>Actinomycetota</taxon>
        <taxon>Actinomycetes</taxon>
        <taxon>Propionibacteriales</taxon>
        <taxon>Nocardioidaceae</taxon>
        <taxon>Nocardioides</taxon>
    </lineage>
</organism>
<dbReference type="GO" id="GO:0051301">
    <property type="term" value="P:cell division"/>
    <property type="evidence" value="ECO:0007669"/>
    <property type="project" value="UniProtKB-KW"/>
</dbReference>
<dbReference type="InterPro" id="IPR002355">
    <property type="entry name" value="Cu_oxidase_Cu_BS"/>
</dbReference>
<feature type="domain" description="Plastocyanin-like" evidence="6">
    <location>
        <begin position="152"/>
        <end position="270"/>
    </location>
</feature>
<dbReference type="InterPro" id="IPR011707">
    <property type="entry name" value="Cu-oxidase-like_N"/>
</dbReference>
<dbReference type="GO" id="GO:0016491">
    <property type="term" value="F:oxidoreductase activity"/>
    <property type="evidence" value="ECO:0007669"/>
    <property type="project" value="UniProtKB-KW"/>
</dbReference>
<keyword evidence="8" id="KW-0167">Capsid protein</keyword>
<feature type="compositionally biased region" description="Basic and acidic residues" evidence="4">
    <location>
        <begin position="200"/>
        <end position="212"/>
    </location>
</feature>
<evidence type="ECO:0000313" key="9">
    <source>
        <dbReference type="Proteomes" id="UP000199113"/>
    </source>
</evidence>
<keyword evidence="8" id="KW-0132">Cell division</keyword>
<evidence type="ECO:0000256" key="3">
    <source>
        <dbReference type="ARBA" id="ARBA00023002"/>
    </source>
</evidence>
<dbReference type="Proteomes" id="UP000199113">
    <property type="component" value="Unassembled WGS sequence"/>
</dbReference>
<evidence type="ECO:0000259" key="7">
    <source>
        <dbReference type="Pfam" id="PF13473"/>
    </source>
</evidence>
<dbReference type="OrthoDB" id="345021at2"/>
<keyword evidence="3" id="KW-0560">Oxidoreductase</keyword>
<accession>A0A1I1AJW5</accession>
<dbReference type="STRING" id="748909.SAMN05192575_109123"/>
<dbReference type="Gene3D" id="2.60.40.420">
    <property type="entry name" value="Cupredoxins - blue copper proteins"/>
    <property type="match status" value="4"/>
</dbReference>
<evidence type="ECO:0000256" key="4">
    <source>
        <dbReference type="SAM" id="MobiDB-lite"/>
    </source>
</evidence>
<name>A0A1I1AJW5_9ACTN</name>
<evidence type="ECO:0000259" key="6">
    <source>
        <dbReference type="Pfam" id="PF07732"/>
    </source>
</evidence>
<dbReference type="InterPro" id="IPR011706">
    <property type="entry name" value="Cu-oxidase_C"/>
</dbReference>
<dbReference type="Pfam" id="PF07731">
    <property type="entry name" value="Cu-oxidase_2"/>
    <property type="match status" value="1"/>
</dbReference>
<dbReference type="GO" id="GO:0005507">
    <property type="term" value="F:copper ion binding"/>
    <property type="evidence" value="ECO:0007669"/>
    <property type="project" value="InterPro"/>
</dbReference>
<feature type="region of interest" description="Disordered" evidence="4">
    <location>
        <begin position="193"/>
        <end position="220"/>
    </location>
</feature>
<dbReference type="InterPro" id="IPR028096">
    <property type="entry name" value="EfeO_Cupredoxin"/>
</dbReference>
<dbReference type="PANTHER" id="PTHR48267:SF1">
    <property type="entry name" value="BILIRUBIN OXIDASE"/>
    <property type="match status" value="1"/>
</dbReference>
<dbReference type="EMBL" id="FOKC01000009">
    <property type="protein sequence ID" value="SFB38314.1"/>
    <property type="molecule type" value="Genomic_DNA"/>
</dbReference>
<comment type="similarity">
    <text evidence="1">Belongs to the multicopper oxidase family.</text>
</comment>
<evidence type="ECO:0000256" key="1">
    <source>
        <dbReference type="ARBA" id="ARBA00010609"/>
    </source>
</evidence>
<dbReference type="PROSITE" id="PS00080">
    <property type="entry name" value="MULTICOPPER_OXIDASE2"/>
    <property type="match status" value="1"/>
</dbReference>
<keyword evidence="2" id="KW-0479">Metal-binding</keyword>
<evidence type="ECO:0000313" key="8">
    <source>
        <dbReference type="EMBL" id="SFB38314.1"/>
    </source>
</evidence>
<evidence type="ECO:0000256" key="2">
    <source>
        <dbReference type="ARBA" id="ARBA00022723"/>
    </source>
</evidence>
<dbReference type="InterPro" id="IPR008972">
    <property type="entry name" value="Cupredoxin"/>
</dbReference>
<dbReference type="SUPFAM" id="SSF49503">
    <property type="entry name" value="Cupredoxins"/>
    <property type="match status" value="4"/>
</dbReference>
<proteinExistence type="inferred from homology"/>
<dbReference type="InterPro" id="IPR045087">
    <property type="entry name" value="Cu-oxidase_fam"/>
</dbReference>
<reference evidence="8" key="1">
    <citation type="submission" date="2016-10" db="EMBL/GenBank/DDBJ databases">
        <authorList>
            <person name="de Groot N.N."/>
        </authorList>
    </citation>
    <scope>NUCLEOTIDE SEQUENCE [LARGE SCALE GENOMIC DNA]</scope>
    <source>
        <strain evidence="8">CGMCC 1.10697</strain>
    </source>
</reference>
<keyword evidence="8" id="KW-0946">Virion</keyword>
<dbReference type="AlphaFoldDB" id="A0A1I1AJW5"/>